<feature type="region of interest" description="Disordered" evidence="1">
    <location>
        <begin position="1"/>
        <end position="24"/>
    </location>
</feature>
<dbReference type="EMBL" id="HBHK01003948">
    <property type="protein sequence ID" value="CAD9668174.1"/>
    <property type="molecule type" value="Transcribed_RNA"/>
</dbReference>
<gene>
    <name evidence="2" type="ORF">QSP1433_LOCUS2335</name>
</gene>
<feature type="compositionally biased region" description="Polar residues" evidence="1">
    <location>
        <begin position="181"/>
        <end position="190"/>
    </location>
</feature>
<evidence type="ECO:0000313" key="2">
    <source>
        <dbReference type="EMBL" id="CAD9668174.1"/>
    </source>
</evidence>
<feature type="region of interest" description="Disordered" evidence="1">
    <location>
        <begin position="119"/>
        <end position="158"/>
    </location>
</feature>
<dbReference type="AlphaFoldDB" id="A0A7S2RDY9"/>
<organism evidence="2">
    <name type="scientific">Mucochytrium quahogii</name>
    <dbReference type="NCBI Taxonomy" id="96639"/>
    <lineage>
        <taxon>Eukaryota</taxon>
        <taxon>Sar</taxon>
        <taxon>Stramenopiles</taxon>
        <taxon>Bigyra</taxon>
        <taxon>Labyrinthulomycetes</taxon>
        <taxon>Thraustochytrida</taxon>
        <taxon>Thraustochytriidae</taxon>
        <taxon>Mucochytrium</taxon>
    </lineage>
</organism>
<reference evidence="2" key="1">
    <citation type="submission" date="2021-01" db="EMBL/GenBank/DDBJ databases">
        <authorList>
            <person name="Corre E."/>
            <person name="Pelletier E."/>
            <person name="Niang G."/>
            <person name="Scheremetjew M."/>
            <person name="Finn R."/>
            <person name="Kale V."/>
            <person name="Holt S."/>
            <person name="Cochrane G."/>
            <person name="Meng A."/>
            <person name="Brown T."/>
            <person name="Cohen L."/>
        </authorList>
    </citation>
    <scope>NUCLEOTIDE SEQUENCE</scope>
    <source>
        <strain evidence="2">NY070348D</strain>
    </source>
</reference>
<evidence type="ECO:0000256" key="1">
    <source>
        <dbReference type="SAM" id="MobiDB-lite"/>
    </source>
</evidence>
<feature type="compositionally biased region" description="Acidic residues" evidence="1">
    <location>
        <begin position="227"/>
        <end position="240"/>
    </location>
</feature>
<feature type="compositionally biased region" description="Basic residues" evidence="1">
    <location>
        <begin position="1"/>
        <end position="11"/>
    </location>
</feature>
<feature type="compositionally biased region" description="Basic and acidic residues" evidence="1">
    <location>
        <begin position="241"/>
        <end position="250"/>
    </location>
</feature>
<proteinExistence type="predicted"/>
<sequence length="331" mass="37722">MSFVRLTRRRSQNMENMEKDSQEEKRKRLFTGLFDKFVQEVSHNLCDSGTRTDWFIQEYGRYTRGLLDTIATRVQEDRMAILNFRLSEFLEHHARQLELGPLDEIPYESICLGPNRLKRKKCSSSTENGTHALDRPASMGNRVPGIKRSSSMDKQVNPVKQEVGKIEVDVVKAPRLDVVNDSKQGGLSSLDSKDENSFVARPAFPSKASENGRSPGSASRTMSAAEPDTDSESVLSDESELEKVVADRPVKKPRVTKGGSRKQMDFKYAKRLQELILNGPQEKPRDYIVMLKRNFISENGTLPEDFPTDKKLTTKVHNLKHKFRDRISMQT</sequence>
<name>A0A7S2RDY9_9STRA</name>
<feature type="region of interest" description="Disordered" evidence="1">
    <location>
        <begin position="180"/>
        <end position="261"/>
    </location>
</feature>
<accession>A0A7S2RDY9</accession>
<feature type="compositionally biased region" description="Polar residues" evidence="1">
    <location>
        <begin position="208"/>
        <end position="222"/>
    </location>
</feature>
<protein>
    <submittedName>
        <fullName evidence="2">Uncharacterized protein</fullName>
    </submittedName>
</protein>